<protein>
    <submittedName>
        <fullName evidence="1">Aspartate aminotransferase</fullName>
    </submittedName>
</protein>
<evidence type="ECO:0000313" key="1">
    <source>
        <dbReference type="EMBL" id="MDQ2089003.1"/>
    </source>
</evidence>
<proteinExistence type="predicted"/>
<evidence type="ECO:0000313" key="2">
    <source>
        <dbReference type="Proteomes" id="UP001226762"/>
    </source>
</evidence>
<keyword evidence="1" id="KW-0808">Transferase</keyword>
<name>A0AAE3WAN8_9RHOB</name>
<dbReference type="RefSeq" id="WP_306734258.1">
    <property type="nucleotide sequence ID" value="NZ_JANHAX010000001.1"/>
</dbReference>
<accession>A0AAE3WAN8</accession>
<comment type="caution">
    <text evidence="1">The sequence shown here is derived from an EMBL/GenBank/DDBJ whole genome shotgun (WGS) entry which is preliminary data.</text>
</comment>
<reference evidence="1" key="2">
    <citation type="submission" date="2023-02" db="EMBL/GenBank/DDBJ databases">
        <title>'Rhodoalgimonas zhirmunskyi' gen. nov., isolated from a red alga.</title>
        <authorList>
            <person name="Nedashkovskaya O.I."/>
            <person name="Otstavnykh N.Y."/>
            <person name="Bystritskaya E.P."/>
            <person name="Balabanova L.A."/>
            <person name="Isaeva M.P."/>
        </authorList>
    </citation>
    <scope>NUCLEOTIDE SEQUENCE</scope>
    <source>
        <strain evidence="1">KCTC 52189</strain>
    </source>
</reference>
<dbReference type="GO" id="GO:0008483">
    <property type="term" value="F:transaminase activity"/>
    <property type="evidence" value="ECO:0007669"/>
    <property type="project" value="UniProtKB-KW"/>
</dbReference>
<gene>
    <name evidence="1" type="ORF">NO357_03695</name>
</gene>
<reference evidence="1" key="1">
    <citation type="submission" date="2022-07" db="EMBL/GenBank/DDBJ databases">
        <authorList>
            <person name="Otstavnykh N."/>
            <person name="Isaeva M."/>
            <person name="Bystritskaya E."/>
        </authorList>
    </citation>
    <scope>NUCLEOTIDE SEQUENCE</scope>
    <source>
        <strain evidence="1">KCTC 52189</strain>
    </source>
</reference>
<dbReference type="EMBL" id="JANHAX010000001">
    <property type="protein sequence ID" value="MDQ2089003.1"/>
    <property type="molecule type" value="Genomic_DNA"/>
</dbReference>
<dbReference type="Proteomes" id="UP001226762">
    <property type="component" value="Unassembled WGS sequence"/>
</dbReference>
<organism evidence="1 2">
    <name type="scientific">Marimonas arenosa</name>
    <dbReference type="NCBI Taxonomy" id="1795305"/>
    <lineage>
        <taxon>Bacteria</taxon>
        <taxon>Pseudomonadati</taxon>
        <taxon>Pseudomonadota</taxon>
        <taxon>Alphaproteobacteria</taxon>
        <taxon>Rhodobacterales</taxon>
        <taxon>Paracoccaceae</taxon>
        <taxon>Marimonas</taxon>
    </lineage>
</organism>
<dbReference type="AlphaFoldDB" id="A0AAE3WAN8"/>
<keyword evidence="1" id="KW-0032">Aminotransferase</keyword>
<sequence length="76" mass="8814">MIRPDSALAPETWLHGVLSSKSVADGHVIRRKIRDIERFVGMDRFLEEIRLRGFRAIENRGYVIVICNQAPIRRLV</sequence>
<keyword evidence="2" id="KW-1185">Reference proteome</keyword>